<protein>
    <submittedName>
        <fullName evidence="1">Uncharacterized protein</fullName>
    </submittedName>
</protein>
<gene>
    <name evidence="1" type="ORF">CLPUN_00040</name>
</gene>
<keyword evidence="2" id="KW-1185">Reference proteome</keyword>
<comment type="caution">
    <text evidence="1">The sequence shown here is derived from an EMBL/GenBank/DDBJ whole genome shotgun (WGS) entry which is preliminary data.</text>
</comment>
<sequence length="36" mass="4034">MQKTANFGLNKPDYNNVADIFSAVNDNMDIIDKEMG</sequence>
<dbReference type="Proteomes" id="UP000190890">
    <property type="component" value="Unassembled WGS sequence"/>
</dbReference>
<reference evidence="1 2" key="1">
    <citation type="submission" date="2016-05" db="EMBL/GenBank/DDBJ databases">
        <title>Microbial solvent formation.</title>
        <authorList>
            <person name="Poehlein A."/>
            <person name="Montoya Solano J.D."/>
            <person name="Flitsch S."/>
            <person name="Krabben P."/>
            <person name="Duerre P."/>
            <person name="Daniel R."/>
        </authorList>
    </citation>
    <scope>NUCLEOTIDE SEQUENCE [LARGE SCALE GENOMIC DNA]</scope>
    <source>
        <strain evidence="1 2">DSM 2619</strain>
    </source>
</reference>
<dbReference type="AlphaFoldDB" id="A0A1S8TY13"/>
<dbReference type="STRING" id="29367.CLPUN_00040"/>
<organism evidence="1 2">
    <name type="scientific">Clostridium puniceum</name>
    <dbReference type="NCBI Taxonomy" id="29367"/>
    <lineage>
        <taxon>Bacteria</taxon>
        <taxon>Bacillati</taxon>
        <taxon>Bacillota</taxon>
        <taxon>Clostridia</taxon>
        <taxon>Eubacteriales</taxon>
        <taxon>Clostridiaceae</taxon>
        <taxon>Clostridium</taxon>
    </lineage>
</organism>
<evidence type="ECO:0000313" key="2">
    <source>
        <dbReference type="Proteomes" id="UP000190890"/>
    </source>
</evidence>
<name>A0A1S8TY13_9CLOT</name>
<evidence type="ECO:0000313" key="1">
    <source>
        <dbReference type="EMBL" id="OOM82618.1"/>
    </source>
</evidence>
<proteinExistence type="predicted"/>
<accession>A0A1S8TY13</accession>
<dbReference type="EMBL" id="LZZM01000001">
    <property type="protein sequence ID" value="OOM82618.1"/>
    <property type="molecule type" value="Genomic_DNA"/>
</dbReference>